<gene>
    <name evidence="2" type="ORF">CBR_g57336</name>
</gene>
<feature type="region of interest" description="Disordered" evidence="1">
    <location>
        <begin position="1"/>
        <end position="35"/>
    </location>
</feature>
<dbReference type="AlphaFoldDB" id="A0A388ME36"/>
<dbReference type="Proteomes" id="UP000265515">
    <property type="component" value="Unassembled WGS sequence"/>
</dbReference>
<reference evidence="2 3" key="1">
    <citation type="journal article" date="2018" name="Cell">
        <title>The Chara Genome: Secondary Complexity and Implications for Plant Terrestrialization.</title>
        <authorList>
            <person name="Nishiyama T."/>
            <person name="Sakayama H."/>
            <person name="Vries J.D."/>
            <person name="Buschmann H."/>
            <person name="Saint-Marcoux D."/>
            <person name="Ullrich K.K."/>
            <person name="Haas F.B."/>
            <person name="Vanderstraeten L."/>
            <person name="Becker D."/>
            <person name="Lang D."/>
            <person name="Vosolsobe S."/>
            <person name="Rombauts S."/>
            <person name="Wilhelmsson P.K.I."/>
            <person name="Janitza P."/>
            <person name="Kern R."/>
            <person name="Heyl A."/>
            <person name="Rumpler F."/>
            <person name="Villalobos L.I.A.C."/>
            <person name="Clay J.M."/>
            <person name="Skokan R."/>
            <person name="Toyoda A."/>
            <person name="Suzuki Y."/>
            <person name="Kagoshima H."/>
            <person name="Schijlen E."/>
            <person name="Tajeshwar N."/>
            <person name="Catarino B."/>
            <person name="Hetherington A.J."/>
            <person name="Saltykova A."/>
            <person name="Bonnot C."/>
            <person name="Breuninger H."/>
            <person name="Symeonidi A."/>
            <person name="Radhakrishnan G.V."/>
            <person name="Van Nieuwerburgh F."/>
            <person name="Deforce D."/>
            <person name="Chang C."/>
            <person name="Karol K.G."/>
            <person name="Hedrich R."/>
            <person name="Ulvskov P."/>
            <person name="Glockner G."/>
            <person name="Delwiche C.F."/>
            <person name="Petrasek J."/>
            <person name="Van de Peer Y."/>
            <person name="Friml J."/>
            <person name="Beilby M."/>
            <person name="Dolan L."/>
            <person name="Kohara Y."/>
            <person name="Sugano S."/>
            <person name="Fujiyama A."/>
            <person name="Delaux P.-M."/>
            <person name="Quint M."/>
            <person name="TheiBen G."/>
            <person name="Hagemann M."/>
            <person name="Harholt J."/>
            <person name="Dunand C."/>
            <person name="Zachgo S."/>
            <person name="Langdale J."/>
            <person name="Maumus F."/>
            <person name="Straeten D.V.D."/>
            <person name="Gould S.B."/>
            <person name="Rensing S.A."/>
        </authorList>
    </citation>
    <scope>NUCLEOTIDE SEQUENCE [LARGE SCALE GENOMIC DNA]</scope>
    <source>
        <strain evidence="2 3">S276</strain>
    </source>
</reference>
<dbReference type="Gramene" id="GBG92817">
    <property type="protein sequence ID" value="GBG92817"/>
    <property type="gene ID" value="CBR_g57336"/>
</dbReference>
<evidence type="ECO:0000313" key="2">
    <source>
        <dbReference type="EMBL" id="GBG92817.1"/>
    </source>
</evidence>
<keyword evidence="3" id="KW-1185">Reference proteome</keyword>
<organism evidence="2 3">
    <name type="scientific">Chara braunii</name>
    <name type="common">Braun's stonewort</name>
    <dbReference type="NCBI Taxonomy" id="69332"/>
    <lineage>
        <taxon>Eukaryota</taxon>
        <taxon>Viridiplantae</taxon>
        <taxon>Streptophyta</taxon>
        <taxon>Charophyceae</taxon>
        <taxon>Charales</taxon>
        <taxon>Characeae</taxon>
        <taxon>Chara</taxon>
    </lineage>
</organism>
<name>A0A388ME36_CHABU</name>
<dbReference type="EMBL" id="BFEA01001142">
    <property type="protein sequence ID" value="GBG92817.1"/>
    <property type="molecule type" value="Genomic_DNA"/>
</dbReference>
<sequence>MTNRGNGAQWASDRRARSERVSQNNGPGDCSGDGDGSYLFVRRCGLALVKGSMLKFHSVGDFQLSREAKWVSSALVFCLAGIWRG</sequence>
<protein>
    <submittedName>
        <fullName evidence="2">Uncharacterized protein</fullName>
    </submittedName>
</protein>
<accession>A0A388ME36</accession>
<evidence type="ECO:0000256" key="1">
    <source>
        <dbReference type="SAM" id="MobiDB-lite"/>
    </source>
</evidence>
<evidence type="ECO:0000313" key="3">
    <source>
        <dbReference type="Proteomes" id="UP000265515"/>
    </source>
</evidence>
<comment type="caution">
    <text evidence="2">The sequence shown here is derived from an EMBL/GenBank/DDBJ whole genome shotgun (WGS) entry which is preliminary data.</text>
</comment>
<proteinExistence type="predicted"/>